<gene>
    <name evidence="5" type="ORF">SAMN02745129_1104</name>
</gene>
<dbReference type="InterPro" id="IPR011517">
    <property type="entry name" value="RNA_pol_sigma70_ECF-like"/>
</dbReference>
<dbReference type="InterPro" id="IPR039425">
    <property type="entry name" value="RNA_pol_sigma-70-like"/>
</dbReference>
<sequence>MEPNALQSPANPELWDAEAMLPVLYQALRQRARSVKQRLPQCHTLDSRALIHEMYAKLADKPHQYVDEQHFLASASTAMRHVLIDYLRQKKANKRDASGLGIDQWFPEEKLEQLAEIDHALNRFEHRYPREHQVAVHRIFGGMTVPETASVLGVSPATVKRDWAFAQAWLHKSISRSR</sequence>
<evidence type="ECO:0000313" key="5">
    <source>
        <dbReference type="EMBL" id="SHG90418.1"/>
    </source>
</evidence>
<organism evidence="5 6">
    <name type="scientific">Ferrimonas marina</name>
    <dbReference type="NCBI Taxonomy" id="299255"/>
    <lineage>
        <taxon>Bacteria</taxon>
        <taxon>Pseudomonadati</taxon>
        <taxon>Pseudomonadota</taxon>
        <taxon>Gammaproteobacteria</taxon>
        <taxon>Alteromonadales</taxon>
        <taxon>Ferrimonadaceae</taxon>
        <taxon>Ferrimonas</taxon>
    </lineage>
</organism>
<accession>A0A1M5NLN8</accession>
<feature type="domain" description="RNA polymerase sigma-70 ECF-like HTH" evidence="4">
    <location>
        <begin position="17"/>
        <end position="174"/>
    </location>
</feature>
<dbReference type="Gene3D" id="1.10.10.10">
    <property type="entry name" value="Winged helix-like DNA-binding domain superfamily/Winged helix DNA-binding domain"/>
    <property type="match status" value="1"/>
</dbReference>
<dbReference type="NCBIfam" id="TIGR02937">
    <property type="entry name" value="sigma70-ECF"/>
    <property type="match status" value="1"/>
</dbReference>
<dbReference type="Proteomes" id="UP000184268">
    <property type="component" value="Unassembled WGS sequence"/>
</dbReference>
<dbReference type="GO" id="GO:0016987">
    <property type="term" value="F:sigma factor activity"/>
    <property type="evidence" value="ECO:0007669"/>
    <property type="project" value="UniProtKB-KW"/>
</dbReference>
<evidence type="ECO:0000256" key="1">
    <source>
        <dbReference type="ARBA" id="ARBA00023015"/>
    </source>
</evidence>
<dbReference type="SUPFAM" id="SSF88659">
    <property type="entry name" value="Sigma3 and sigma4 domains of RNA polymerase sigma factors"/>
    <property type="match status" value="1"/>
</dbReference>
<dbReference type="InterPro" id="IPR036388">
    <property type="entry name" value="WH-like_DNA-bd_sf"/>
</dbReference>
<evidence type="ECO:0000256" key="2">
    <source>
        <dbReference type="ARBA" id="ARBA00023082"/>
    </source>
</evidence>
<proteinExistence type="predicted"/>
<keyword evidence="1" id="KW-0805">Transcription regulation</keyword>
<protein>
    <submittedName>
        <fullName evidence="5">RNA polymerase sigma factor, TIGR02999 family</fullName>
    </submittedName>
</protein>
<keyword evidence="2" id="KW-0731">Sigma factor</keyword>
<dbReference type="NCBIfam" id="TIGR02999">
    <property type="entry name" value="Sig-70_X6"/>
    <property type="match status" value="1"/>
</dbReference>
<dbReference type="PANTHER" id="PTHR43133:SF39">
    <property type="entry name" value="SIMILAR TO RNA POLYMERASE SIGMA-E FACTOR"/>
    <property type="match status" value="1"/>
</dbReference>
<dbReference type="EMBL" id="FQXG01000001">
    <property type="protein sequence ID" value="SHG90418.1"/>
    <property type="molecule type" value="Genomic_DNA"/>
</dbReference>
<dbReference type="InterPro" id="IPR013324">
    <property type="entry name" value="RNA_pol_sigma_r3/r4-like"/>
</dbReference>
<dbReference type="InterPro" id="IPR014284">
    <property type="entry name" value="RNA_pol_sigma-70_dom"/>
</dbReference>
<name>A0A1M5NLN8_9GAMM</name>
<keyword evidence="6" id="KW-1185">Reference proteome</keyword>
<reference evidence="6" key="1">
    <citation type="submission" date="2016-11" db="EMBL/GenBank/DDBJ databases">
        <authorList>
            <person name="Varghese N."/>
            <person name="Submissions S."/>
        </authorList>
    </citation>
    <scope>NUCLEOTIDE SEQUENCE [LARGE SCALE GENOMIC DNA]</scope>
    <source>
        <strain evidence="6">DSM 16917</strain>
    </source>
</reference>
<dbReference type="STRING" id="299255.SAMN02745129_1104"/>
<dbReference type="PANTHER" id="PTHR43133">
    <property type="entry name" value="RNA POLYMERASE ECF-TYPE SIGMA FACTO"/>
    <property type="match status" value="1"/>
</dbReference>
<dbReference type="GO" id="GO:0006352">
    <property type="term" value="P:DNA-templated transcription initiation"/>
    <property type="evidence" value="ECO:0007669"/>
    <property type="project" value="InterPro"/>
</dbReference>
<keyword evidence="3" id="KW-0804">Transcription</keyword>
<evidence type="ECO:0000256" key="3">
    <source>
        <dbReference type="ARBA" id="ARBA00023163"/>
    </source>
</evidence>
<evidence type="ECO:0000313" key="6">
    <source>
        <dbReference type="Proteomes" id="UP000184268"/>
    </source>
</evidence>
<dbReference type="AlphaFoldDB" id="A0A1M5NLN8"/>
<evidence type="ECO:0000259" key="4">
    <source>
        <dbReference type="Pfam" id="PF07638"/>
    </source>
</evidence>
<dbReference type="InterPro" id="IPR053812">
    <property type="entry name" value="HTH_Sigma70_ECF-like"/>
</dbReference>
<dbReference type="Pfam" id="PF07638">
    <property type="entry name" value="Sigma70_ECF"/>
    <property type="match status" value="1"/>
</dbReference>